<dbReference type="Gene3D" id="3.30.70.1880">
    <property type="entry name" value="Protein of unknown function DUF881"/>
    <property type="match status" value="1"/>
</dbReference>
<dbReference type="InterPro" id="IPR010273">
    <property type="entry name" value="DUF881"/>
</dbReference>
<gene>
    <name evidence="3" type="ORF">MUN89_14425</name>
</gene>
<proteinExistence type="inferred from homology"/>
<feature type="coiled-coil region" evidence="2">
    <location>
        <begin position="53"/>
        <end position="99"/>
    </location>
</feature>
<protein>
    <submittedName>
        <fullName evidence="3">DUF881 domain-containing protein</fullName>
    </submittedName>
</protein>
<dbReference type="PANTHER" id="PTHR37313:SF2">
    <property type="entry name" value="UPF0749 PROTEIN YLXX"/>
    <property type="match status" value="1"/>
</dbReference>
<comment type="similarity">
    <text evidence="1">Belongs to the UPF0749 family.</text>
</comment>
<dbReference type="Proteomes" id="UP000831787">
    <property type="component" value="Chromosome"/>
</dbReference>
<evidence type="ECO:0000256" key="1">
    <source>
        <dbReference type="ARBA" id="ARBA00009108"/>
    </source>
</evidence>
<sequence length="239" mass="27408">MKKRTKWIVSFVFLLVGFMVAVQFQTTSEEPEKRETRDQWEVREELLNQQEERQELLVKISEADKVLADYKEESSKKKVDTLKQSIHELEEKIGLSESEGSGVEITIKPIFQESEKGQTYPAVSPELLSKLINELNMFGAQEIAIGNERLTNLSPIRDVNGFTYVNNRPLPPLPVKIHVLSKNPKKLLDYIEASQSKDFFAIENLGIEANSNPSLVLPKYEDPLKLEYLQENKKKETGE</sequence>
<accession>A0ABY4EF83</accession>
<evidence type="ECO:0000313" key="3">
    <source>
        <dbReference type="EMBL" id="UOQ43131.1"/>
    </source>
</evidence>
<keyword evidence="2" id="KW-0175">Coiled coil</keyword>
<evidence type="ECO:0000313" key="4">
    <source>
        <dbReference type="Proteomes" id="UP000831787"/>
    </source>
</evidence>
<name>A0ABY4EF83_9BACI</name>
<dbReference type="RefSeq" id="WP_244708490.1">
    <property type="nucleotide sequence ID" value="NZ_CP095073.1"/>
</dbReference>
<dbReference type="Pfam" id="PF05949">
    <property type="entry name" value="DUF881"/>
    <property type="match status" value="1"/>
</dbReference>
<reference evidence="3 4" key="1">
    <citation type="submission" date="2022-04" db="EMBL/GenBank/DDBJ databases">
        <title>Halobacillus sp. isolated from saltern.</title>
        <authorList>
            <person name="Won M."/>
            <person name="Lee C.-M."/>
            <person name="Woen H.-Y."/>
            <person name="Kwon S.-W."/>
        </authorList>
    </citation>
    <scope>NUCLEOTIDE SEQUENCE [LARGE SCALE GENOMIC DNA]</scope>
    <source>
        <strain evidence="3 4">SSBR10-3</strain>
    </source>
</reference>
<evidence type="ECO:0000256" key="2">
    <source>
        <dbReference type="SAM" id="Coils"/>
    </source>
</evidence>
<dbReference type="EMBL" id="CP095073">
    <property type="protein sequence ID" value="UOQ43131.1"/>
    <property type="molecule type" value="Genomic_DNA"/>
</dbReference>
<dbReference type="PANTHER" id="PTHR37313">
    <property type="entry name" value="UPF0749 PROTEIN RV1825"/>
    <property type="match status" value="1"/>
</dbReference>
<keyword evidence="4" id="KW-1185">Reference proteome</keyword>
<organism evidence="3 4">
    <name type="scientific">Halobacillus salinarum</name>
    <dbReference type="NCBI Taxonomy" id="2932257"/>
    <lineage>
        <taxon>Bacteria</taxon>
        <taxon>Bacillati</taxon>
        <taxon>Bacillota</taxon>
        <taxon>Bacilli</taxon>
        <taxon>Bacillales</taxon>
        <taxon>Bacillaceae</taxon>
        <taxon>Halobacillus</taxon>
    </lineage>
</organism>